<proteinExistence type="predicted"/>
<reference evidence="3" key="1">
    <citation type="journal article" date="2019" name="Int. J. Syst. Evol. Microbiol.">
        <title>The Global Catalogue of Microorganisms (GCM) 10K type strain sequencing project: providing services to taxonomists for standard genome sequencing and annotation.</title>
        <authorList>
            <consortium name="The Broad Institute Genomics Platform"/>
            <consortium name="The Broad Institute Genome Sequencing Center for Infectious Disease"/>
            <person name="Wu L."/>
            <person name="Ma J."/>
        </authorList>
    </citation>
    <scope>NUCLEOTIDE SEQUENCE [LARGE SCALE GENOMIC DNA]</scope>
    <source>
        <strain evidence="3">JCM 9651</strain>
    </source>
</reference>
<feature type="compositionally biased region" description="Low complexity" evidence="1">
    <location>
        <begin position="84"/>
        <end position="107"/>
    </location>
</feature>
<feature type="region of interest" description="Disordered" evidence="1">
    <location>
        <begin position="84"/>
        <end position="120"/>
    </location>
</feature>
<protein>
    <submittedName>
        <fullName evidence="2">Uncharacterized protein</fullName>
    </submittedName>
</protein>
<organism evidence="2 3">
    <name type="scientific">Streptomyces sannanensis</name>
    <dbReference type="NCBI Taxonomy" id="285536"/>
    <lineage>
        <taxon>Bacteria</taxon>
        <taxon>Bacillati</taxon>
        <taxon>Actinomycetota</taxon>
        <taxon>Actinomycetes</taxon>
        <taxon>Kitasatosporales</taxon>
        <taxon>Streptomycetaceae</taxon>
        <taxon>Streptomyces</taxon>
    </lineage>
</organism>
<comment type="caution">
    <text evidence="2">The sequence shown here is derived from an EMBL/GenBank/DDBJ whole genome shotgun (WGS) entry which is preliminary data.</text>
</comment>
<name>A0ABP6SLQ9_9ACTN</name>
<dbReference type="EMBL" id="BAAAYL010000001">
    <property type="protein sequence ID" value="GAA3379486.1"/>
    <property type="molecule type" value="Genomic_DNA"/>
</dbReference>
<keyword evidence="3" id="KW-1185">Reference proteome</keyword>
<evidence type="ECO:0000256" key="1">
    <source>
        <dbReference type="SAM" id="MobiDB-lite"/>
    </source>
</evidence>
<sequence>MGGAPDDHTERDDRGGQVAVDDFYDDQMKYVQCMRAKSGYKDFPAPMLSGYPDWDKVNEIGSQSGRNEGIKGGKNGACVAELRAASGPSPSATSRRTTSRCSRTPSACGTTASPGSPIRP</sequence>
<accession>A0ABP6SLQ9</accession>
<evidence type="ECO:0000313" key="3">
    <source>
        <dbReference type="Proteomes" id="UP001499990"/>
    </source>
</evidence>
<gene>
    <name evidence="2" type="ORF">GCM10020367_63210</name>
</gene>
<dbReference type="Proteomes" id="UP001499990">
    <property type="component" value="Unassembled WGS sequence"/>
</dbReference>
<evidence type="ECO:0000313" key="2">
    <source>
        <dbReference type="EMBL" id="GAA3379486.1"/>
    </source>
</evidence>